<dbReference type="WBParaSite" id="Gr19_v10_g14591.t1">
    <property type="protein sequence ID" value="Gr19_v10_g14591.t1"/>
    <property type="gene ID" value="Gr19_v10_g14591"/>
</dbReference>
<sequence>MFNFQADFWPYLVLMFNVVESKNRPMASKLPDKDERILNGKFHPQGKKCRRGEVEEHLLTLREKGHEAND</sequence>
<keyword evidence="1" id="KW-1185">Reference proteome</keyword>
<name>A0A914H6C9_GLORO</name>
<evidence type="ECO:0000313" key="1">
    <source>
        <dbReference type="Proteomes" id="UP000887572"/>
    </source>
</evidence>
<reference evidence="2" key="1">
    <citation type="submission" date="2022-11" db="UniProtKB">
        <authorList>
            <consortium name="WormBaseParasite"/>
        </authorList>
    </citation>
    <scope>IDENTIFICATION</scope>
</reference>
<accession>A0A914H6C9</accession>
<organism evidence="1 2">
    <name type="scientific">Globodera rostochiensis</name>
    <name type="common">Golden nematode worm</name>
    <name type="synonym">Heterodera rostochiensis</name>
    <dbReference type="NCBI Taxonomy" id="31243"/>
    <lineage>
        <taxon>Eukaryota</taxon>
        <taxon>Metazoa</taxon>
        <taxon>Ecdysozoa</taxon>
        <taxon>Nematoda</taxon>
        <taxon>Chromadorea</taxon>
        <taxon>Rhabditida</taxon>
        <taxon>Tylenchina</taxon>
        <taxon>Tylenchomorpha</taxon>
        <taxon>Tylenchoidea</taxon>
        <taxon>Heteroderidae</taxon>
        <taxon>Heteroderinae</taxon>
        <taxon>Globodera</taxon>
    </lineage>
</organism>
<protein>
    <submittedName>
        <fullName evidence="2">Uncharacterized protein</fullName>
    </submittedName>
</protein>
<proteinExistence type="predicted"/>
<dbReference type="AlphaFoldDB" id="A0A914H6C9"/>
<evidence type="ECO:0000313" key="2">
    <source>
        <dbReference type="WBParaSite" id="Gr19_v10_g14591.t1"/>
    </source>
</evidence>
<dbReference type="Proteomes" id="UP000887572">
    <property type="component" value="Unplaced"/>
</dbReference>